<dbReference type="SUPFAM" id="SSF46689">
    <property type="entry name" value="Homeodomain-like"/>
    <property type="match status" value="1"/>
</dbReference>
<feature type="non-terminal residue" evidence="4">
    <location>
        <position position="1"/>
    </location>
</feature>
<dbReference type="Proteomes" id="UP000663874">
    <property type="component" value="Unassembled WGS sequence"/>
</dbReference>
<evidence type="ECO:0000256" key="1">
    <source>
        <dbReference type="SAM" id="MobiDB-lite"/>
    </source>
</evidence>
<evidence type="ECO:0000313" key="4">
    <source>
        <dbReference type="EMBL" id="CAF4165290.1"/>
    </source>
</evidence>
<gene>
    <name evidence="4" type="ORF">FNK824_LOCUS34400</name>
</gene>
<feature type="region of interest" description="Disordered" evidence="1">
    <location>
        <begin position="592"/>
        <end position="611"/>
    </location>
</feature>
<feature type="compositionally biased region" description="Polar residues" evidence="1">
    <location>
        <begin position="491"/>
        <end position="503"/>
    </location>
</feature>
<feature type="compositionally biased region" description="Polar residues" evidence="1">
    <location>
        <begin position="522"/>
        <end position="534"/>
    </location>
</feature>
<feature type="domain" description="HTH psq-type" evidence="3">
    <location>
        <begin position="18"/>
        <end position="51"/>
    </location>
</feature>
<feature type="compositionally biased region" description="Acidic residues" evidence="1">
    <location>
        <begin position="452"/>
        <end position="469"/>
    </location>
</feature>
<feature type="compositionally biased region" description="Polar residues" evidence="1">
    <location>
        <begin position="472"/>
        <end position="482"/>
    </location>
</feature>
<feature type="compositionally biased region" description="Low complexity" evidence="1">
    <location>
        <begin position="504"/>
        <end position="521"/>
    </location>
</feature>
<dbReference type="PANTHER" id="PTHR19303:SF74">
    <property type="entry name" value="POGO TRANSPOSABLE ELEMENT WITH KRAB DOMAIN"/>
    <property type="match status" value="1"/>
</dbReference>
<dbReference type="PANTHER" id="PTHR19303">
    <property type="entry name" value="TRANSPOSON"/>
    <property type="match status" value="1"/>
</dbReference>
<dbReference type="GO" id="GO:0003677">
    <property type="term" value="F:DNA binding"/>
    <property type="evidence" value="ECO:0007669"/>
    <property type="project" value="InterPro"/>
</dbReference>
<dbReference type="AlphaFoldDB" id="A0A819YWS9"/>
<reference evidence="4" key="1">
    <citation type="submission" date="2021-02" db="EMBL/GenBank/DDBJ databases">
        <authorList>
            <person name="Nowell W R."/>
        </authorList>
    </citation>
    <scope>NUCLEOTIDE SEQUENCE</scope>
</reference>
<feature type="region of interest" description="Disordered" evidence="1">
    <location>
        <begin position="627"/>
        <end position="659"/>
    </location>
</feature>
<dbReference type="InterPro" id="IPR050863">
    <property type="entry name" value="CenT-Element_Derived"/>
</dbReference>
<dbReference type="InterPro" id="IPR007889">
    <property type="entry name" value="HTH_Psq"/>
</dbReference>
<dbReference type="Pfam" id="PF05225">
    <property type="entry name" value="HTH_psq"/>
    <property type="match status" value="1"/>
</dbReference>
<sequence length="776" mass="86415">MPRTYIKKDVKKKYNDNDFELAIEAIENGCSIREASNNFNVPYTTLNSHSNRLVLYDNVGRPSKFTKEEEVCLEQAALALQNWGAPLTKTEFINLAKQYALNLNKSNLFPSGAPTFDWLHSFLKRHQNLVLKKSRPIEKKRANLSIEQVNKWFDLLSKVIQENDLANCPGQIFNCDETGMSDSITYSKVLVHRQTTTAYRTQGGTGGKSYTTVMFCASATGFLLPPFVIYKSKRLFQEWCVGGPPNTGFSNSKNGWIDQSLFYQWFEQVFVQQTKDLPRPLLLIMDGYGSHFSVETLQFAVQNNIILQDEYTRTKFKSINKTRFPQLLNQLFETEAIKNKNNIIKSFMRTGIFPLNPQSIDYSRILKNNESVINSSNTTTTNTTNNNSMNNSSVPVNFVSSNNNHSNTDDDSSNINTFSSFNNAASSFASSQEAISTLDRVLQETIILNNSDDEIDDDNKSDNDDDEDYVPTGSTSASSKNVAYTKKQTSKSKSLPQQDVETNSSSKSIQSKKSSLIKSSQFGPSNHGNQQKQMSSIISSLNVSNEDGNIDQRIGIMMITVFLLDGTTINQSSANSQQSLKAITDTLRMVFDSSSKQSPGKAKKRTVLKRSSGQIMTEADVINQIEEAKNKKTHKRSRSGSEQPNAAKHGKKQKTDSSVVSSIKSTISVEPPSQSIALKQLSTFTNILSSAAQQSASQQPNQLQSYISQAPQNELSSTNHLSKNDSYNSLISSIFNSVPGALQSTIICSQCRITITFPTLCRTCHRTFCITCINQG</sequence>
<organism evidence="4 5">
    <name type="scientific">Rotaria sordida</name>
    <dbReference type="NCBI Taxonomy" id="392033"/>
    <lineage>
        <taxon>Eukaryota</taxon>
        <taxon>Metazoa</taxon>
        <taxon>Spiralia</taxon>
        <taxon>Gnathifera</taxon>
        <taxon>Rotifera</taxon>
        <taxon>Eurotatoria</taxon>
        <taxon>Bdelloidea</taxon>
        <taxon>Philodinida</taxon>
        <taxon>Philodinidae</taxon>
        <taxon>Rotaria</taxon>
    </lineage>
</organism>
<name>A0A819YWS9_9BILA</name>
<dbReference type="Gene3D" id="1.10.10.60">
    <property type="entry name" value="Homeodomain-like"/>
    <property type="match status" value="1"/>
</dbReference>
<protein>
    <submittedName>
        <fullName evidence="4">Uncharacterized protein</fullName>
    </submittedName>
</protein>
<dbReference type="InterPro" id="IPR004875">
    <property type="entry name" value="DDE_SF_endonuclease_dom"/>
</dbReference>
<dbReference type="InterPro" id="IPR009057">
    <property type="entry name" value="Homeodomain-like_sf"/>
</dbReference>
<dbReference type="GO" id="GO:0005634">
    <property type="term" value="C:nucleus"/>
    <property type="evidence" value="ECO:0007669"/>
    <property type="project" value="TreeGrafter"/>
</dbReference>
<feature type="region of interest" description="Disordered" evidence="1">
    <location>
        <begin position="374"/>
        <end position="412"/>
    </location>
</feature>
<feature type="region of interest" description="Disordered" evidence="1">
    <location>
        <begin position="452"/>
        <end position="534"/>
    </location>
</feature>
<proteinExistence type="predicted"/>
<dbReference type="EMBL" id="CAJOBE010013478">
    <property type="protein sequence ID" value="CAF4165290.1"/>
    <property type="molecule type" value="Genomic_DNA"/>
</dbReference>
<comment type="caution">
    <text evidence="4">The sequence shown here is derived from an EMBL/GenBank/DDBJ whole genome shotgun (WGS) entry which is preliminary data.</text>
</comment>
<feature type="compositionally biased region" description="Low complexity" evidence="1">
    <location>
        <begin position="374"/>
        <end position="406"/>
    </location>
</feature>
<evidence type="ECO:0000313" key="5">
    <source>
        <dbReference type="Proteomes" id="UP000663874"/>
    </source>
</evidence>
<feature type="domain" description="DDE-1" evidence="2">
    <location>
        <begin position="211"/>
        <end position="306"/>
    </location>
</feature>
<evidence type="ECO:0000259" key="2">
    <source>
        <dbReference type="Pfam" id="PF03184"/>
    </source>
</evidence>
<dbReference type="Pfam" id="PF03184">
    <property type="entry name" value="DDE_1"/>
    <property type="match status" value="1"/>
</dbReference>
<accession>A0A819YWS9</accession>
<evidence type="ECO:0000259" key="3">
    <source>
        <dbReference type="Pfam" id="PF05225"/>
    </source>
</evidence>